<reference evidence="2" key="1">
    <citation type="submission" date="2021-11" db="EMBL/GenBank/DDBJ databases">
        <authorList>
            <person name="Schell T."/>
        </authorList>
    </citation>
    <scope>NUCLEOTIDE SEQUENCE</scope>
    <source>
        <strain evidence="2">M5</strain>
    </source>
</reference>
<feature type="region of interest" description="Disordered" evidence="1">
    <location>
        <begin position="108"/>
        <end position="134"/>
    </location>
</feature>
<organism evidence="2 3">
    <name type="scientific">Daphnia galeata</name>
    <dbReference type="NCBI Taxonomy" id="27404"/>
    <lineage>
        <taxon>Eukaryota</taxon>
        <taxon>Metazoa</taxon>
        <taxon>Ecdysozoa</taxon>
        <taxon>Arthropoda</taxon>
        <taxon>Crustacea</taxon>
        <taxon>Branchiopoda</taxon>
        <taxon>Diplostraca</taxon>
        <taxon>Cladocera</taxon>
        <taxon>Anomopoda</taxon>
        <taxon>Daphniidae</taxon>
        <taxon>Daphnia</taxon>
    </lineage>
</organism>
<evidence type="ECO:0000313" key="2">
    <source>
        <dbReference type="EMBL" id="CAH0098765.1"/>
    </source>
</evidence>
<dbReference type="Proteomes" id="UP000789390">
    <property type="component" value="Unassembled WGS sequence"/>
</dbReference>
<accession>A0A8J2WEQ3</accession>
<feature type="region of interest" description="Disordered" evidence="1">
    <location>
        <begin position="1"/>
        <end position="37"/>
    </location>
</feature>
<evidence type="ECO:0000313" key="3">
    <source>
        <dbReference type="Proteomes" id="UP000789390"/>
    </source>
</evidence>
<keyword evidence="3" id="KW-1185">Reference proteome</keyword>
<dbReference type="OrthoDB" id="6373827at2759"/>
<comment type="caution">
    <text evidence="2">The sequence shown here is derived from an EMBL/GenBank/DDBJ whole genome shotgun (WGS) entry which is preliminary data.</text>
</comment>
<feature type="compositionally biased region" description="Basic and acidic residues" evidence="1">
    <location>
        <begin position="11"/>
        <end position="30"/>
    </location>
</feature>
<evidence type="ECO:0000256" key="1">
    <source>
        <dbReference type="SAM" id="MobiDB-lite"/>
    </source>
</evidence>
<proteinExistence type="predicted"/>
<name>A0A8J2WEQ3_9CRUS</name>
<sequence>MKLLNNQYRLSQEKKVQQQKPTEPEFKIEQDESEDDSLYPEWASGIAELLTRMAVEDEEGNQYLDLSELPAELRTEVANYLTKQEQAEQAEQEMAMDDLIQEQIQSEAEENNSKPTMTSPAAVPSLLNNKNRPSGSQVGGLLGSLIGGAVGGYPAYGSGGHYPGSNYGSYGGYPHQQHYGGYRPQYGGQYGGGQYGGGQYGGYPGGGHHHHHHHGYGYSAIPVVAGQSYGTRHQCPHGRHQCPQGIVVNREQLATLLAADPSLAAHVVPLGPGSMPGYHFQPAVSSFNRQPKPQQTSAQPFNLPANPFASYYYQQLLKAQQNLPSPPAAVKYAQTSRFQPQVFGTKQQPRPFGYYPSNKPAVAPQQFRRFNPNQQYRF</sequence>
<dbReference type="EMBL" id="CAKKLH010000007">
    <property type="protein sequence ID" value="CAH0098765.1"/>
    <property type="molecule type" value="Genomic_DNA"/>
</dbReference>
<gene>
    <name evidence="2" type="ORF">DGAL_LOCUS867</name>
</gene>
<feature type="compositionally biased region" description="Polar residues" evidence="1">
    <location>
        <begin position="1"/>
        <end position="10"/>
    </location>
</feature>
<protein>
    <submittedName>
        <fullName evidence="2">Uncharacterized protein</fullName>
    </submittedName>
</protein>
<dbReference type="AlphaFoldDB" id="A0A8J2WEQ3"/>